<organism evidence="2 3">
    <name type="scientific">Mucilaginibacter gracilis</name>
    <dbReference type="NCBI Taxonomy" id="423350"/>
    <lineage>
        <taxon>Bacteria</taxon>
        <taxon>Pseudomonadati</taxon>
        <taxon>Bacteroidota</taxon>
        <taxon>Sphingobacteriia</taxon>
        <taxon>Sphingobacteriales</taxon>
        <taxon>Sphingobacteriaceae</taxon>
        <taxon>Mucilaginibacter</taxon>
    </lineage>
</organism>
<evidence type="ECO:0000313" key="3">
    <source>
        <dbReference type="Proteomes" id="UP000268007"/>
    </source>
</evidence>
<name>A0A495J6R2_9SPHI</name>
<feature type="compositionally biased region" description="Low complexity" evidence="1">
    <location>
        <begin position="1"/>
        <end position="20"/>
    </location>
</feature>
<comment type="caution">
    <text evidence="2">The sequence shown here is derived from an EMBL/GenBank/DDBJ whole genome shotgun (WGS) entry which is preliminary data.</text>
</comment>
<evidence type="ECO:0000313" key="2">
    <source>
        <dbReference type="EMBL" id="RKR84108.1"/>
    </source>
</evidence>
<dbReference type="Proteomes" id="UP000268007">
    <property type="component" value="Unassembled WGS sequence"/>
</dbReference>
<gene>
    <name evidence="2" type="ORF">BDD43_4335</name>
</gene>
<protein>
    <submittedName>
        <fullName evidence="2">Uncharacterized protein</fullName>
    </submittedName>
</protein>
<dbReference type="EMBL" id="RBKU01000001">
    <property type="protein sequence ID" value="RKR84108.1"/>
    <property type="molecule type" value="Genomic_DNA"/>
</dbReference>
<dbReference type="RefSeq" id="WP_121199530.1">
    <property type="nucleotide sequence ID" value="NZ_RBKU01000001.1"/>
</dbReference>
<reference evidence="2 3" key="1">
    <citation type="submission" date="2018-10" db="EMBL/GenBank/DDBJ databases">
        <title>Genomic Encyclopedia of Archaeal and Bacterial Type Strains, Phase II (KMG-II): from individual species to whole genera.</title>
        <authorList>
            <person name="Goeker M."/>
        </authorList>
    </citation>
    <scope>NUCLEOTIDE SEQUENCE [LARGE SCALE GENOMIC DNA]</scope>
    <source>
        <strain evidence="2 3">DSM 18602</strain>
    </source>
</reference>
<proteinExistence type="predicted"/>
<accession>A0A495J6R2</accession>
<keyword evidence="3" id="KW-1185">Reference proteome</keyword>
<sequence length="112" mass="11191">MSGNGDSDYDSPPSGGDTSSINCATLSGRGTIMSPSAAVLATLNVGDILAIRLRASTGPVQAFTASGQLVGTVFLTSALSASLIYCLNELVDYQGEVTSLAGGSCELLISAV</sequence>
<dbReference type="AlphaFoldDB" id="A0A495J6R2"/>
<evidence type="ECO:0000256" key="1">
    <source>
        <dbReference type="SAM" id="MobiDB-lite"/>
    </source>
</evidence>
<feature type="region of interest" description="Disordered" evidence="1">
    <location>
        <begin position="1"/>
        <end position="21"/>
    </location>
</feature>